<dbReference type="SUPFAM" id="SSF56322">
    <property type="entry name" value="ADC synthase"/>
    <property type="match status" value="1"/>
</dbReference>
<proteinExistence type="inferred from homology"/>
<comment type="catalytic activity">
    <reaction evidence="1">
        <text>chorismate = isochorismate</text>
        <dbReference type="Rhea" id="RHEA:18985"/>
        <dbReference type="ChEBI" id="CHEBI:29748"/>
        <dbReference type="ChEBI" id="CHEBI:29780"/>
        <dbReference type="EC" id="5.4.4.2"/>
    </reaction>
</comment>
<evidence type="ECO:0000259" key="6">
    <source>
        <dbReference type="Pfam" id="PF00425"/>
    </source>
</evidence>
<dbReference type="RefSeq" id="WP_167035340.1">
    <property type="nucleotide sequence ID" value="NZ_BAAANA010000002.1"/>
</dbReference>
<dbReference type="InterPro" id="IPR004561">
    <property type="entry name" value="IsoChor_synthase"/>
</dbReference>
<accession>A0A7Y2PYP1</accession>
<keyword evidence="4" id="KW-0413">Isomerase</keyword>
<name>A0A7Y2PYP1_9MICO</name>
<gene>
    <name evidence="7" type="ORF">HLA99_06915</name>
</gene>
<evidence type="ECO:0000256" key="3">
    <source>
        <dbReference type="ARBA" id="ARBA00012824"/>
    </source>
</evidence>
<dbReference type="Pfam" id="PF00425">
    <property type="entry name" value="Chorismate_bind"/>
    <property type="match status" value="1"/>
</dbReference>
<dbReference type="EC" id="5.4.4.2" evidence="3"/>
<sequence>MTDPPRPPRLVAETREVDAIDDLLLHTSADTPLAWLRRGDGIVGLGRPVLSIPRGGDMPAAPGGTTWPTHSELWRLFAGAAEIDDDVRLPGTGLVAFGAFTFDPRSERSSLLTVPPLIVGRRDGRSWVTRIRSLGAVVADERPAFASTPYGPYWSGTLGPGALDAEGYVDAVRQGLAAISAGELDKVVLARDVVGTVPAGADLRRLARALSTDYPDTWTFAVDGLVGASPETLVTVSDGTVTARVLAGTIPRGTDAGDDVAASDTLAHSGKNLDEHRYAVRSVVDALAPFTSELRADTEPFTLELPNLWHLATDVEGDLLDHASALDLVAALHPTAAVAGTPTDVAIEVIRRIEPFDRGRYAGPVGWVDANGDGEWAIALRCAQIGAPPARRFAAYSDTIPVTAHAGAGIVAGSDPDAELIETRVKFRPIVDALA</sequence>
<evidence type="ECO:0000256" key="4">
    <source>
        <dbReference type="ARBA" id="ARBA00023235"/>
    </source>
</evidence>
<evidence type="ECO:0000313" key="7">
    <source>
        <dbReference type="EMBL" id="NNH03581.1"/>
    </source>
</evidence>
<dbReference type="GO" id="GO:0008909">
    <property type="term" value="F:isochorismate synthase activity"/>
    <property type="evidence" value="ECO:0007669"/>
    <property type="project" value="UniProtKB-EC"/>
</dbReference>
<evidence type="ECO:0000256" key="2">
    <source>
        <dbReference type="ARBA" id="ARBA00005297"/>
    </source>
</evidence>
<reference evidence="7 8" key="1">
    <citation type="submission" date="2020-05" db="EMBL/GenBank/DDBJ databases">
        <title>MicrobeNet Type strains.</title>
        <authorList>
            <person name="Nicholson A.C."/>
        </authorList>
    </citation>
    <scope>NUCLEOTIDE SEQUENCE [LARGE SCALE GENOMIC DNA]</scope>
    <source>
        <strain evidence="7 8">JCM 14282</strain>
    </source>
</reference>
<evidence type="ECO:0000256" key="5">
    <source>
        <dbReference type="ARBA" id="ARBA00041564"/>
    </source>
</evidence>
<dbReference type="NCBIfam" id="TIGR00543">
    <property type="entry name" value="isochor_syn"/>
    <property type="match status" value="1"/>
</dbReference>
<dbReference type="InterPro" id="IPR015890">
    <property type="entry name" value="Chorismate_C"/>
</dbReference>
<dbReference type="PANTHER" id="PTHR42839:SF2">
    <property type="entry name" value="ISOCHORISMATE SYNTHASE ENTC"/>
    <property type="match status" value="1"/>
</dbReference>
<protein>
    <recommendedName>
        <fullName evidence="3">isochorismate synthase</fullName>
        <ecNumber evidence="3">5.4.4.2</ecNumber>
    </recommendedName>
    <alternativeName>
        <fullName evidence="5">Isochorismate mutase</fullName>
    </alternativeName>
</protein>
<comment type="caution">
    <text evidence="7">The sequence shown here is derived from an EMBL/GenBank/DDBJ whole genome shotgun (WGS) entry which is preliminary data.</text>
</comment>
<comment type="similarity">
    <text evidence="2">Belongs to the isochorismate synthase family.</text>
</comment>
<dbReference type="Gene3D" id="3.60.120.10">
    <property type="entry name" value="Anthranilate synthase"/>
    <property type="match status" value="1"/>
</dbReference>
<organism evidence="7 8">
    <name type="scientific">Microbacterium ulmi</name>
    <dbReference type="NCBI Taxonomy" id="179095"/>
    <lineage>
        <taxon>Bacteria</taxon>
        <taxon>Bacillati</taxon>
        <taxon>Actinomycetota</taxon>
        <taxon>Actinomycetes</taxon>
        <taxon>Micrococcales</taxon>
        <taxon>Microbacteriaceae</taxon>
        <taxon>Microbacterium</taxon>
    </lineage>
</organism>
<dbReference type="EMBL" id="JABEMB010000007">
    <property type="protein sequence ID" value="NNH03581.1"/>
    <property type="molecule type" value="Genomic_DNA"/>
</dbReference>
<dbReference type="InterPro" id="IPR005801">
    <property type="entry name" value="ADC_synthase"/>
</dbReference>
<evidence type="ECO:0000313" key="8">
    <source>
        <dbReference type="Proteomes" id="UP000543598"/>
    </source>
</evidence>
<dbReference type="PANTHER" id="PTHR42839">
    <property type="entry name" value="ISOCHORISMATE SYNTHASE ENTC"/>
    <property type="match status" value="1"/>
</dbReference>
<feature type="domain" description="Chorismate-utilising enzyme C-terminal" evidence="6">
    <location>
        <begin position="165"/>
        <end position="426"/>
    </location>
</feature>
<dbReference type="AlphaFoldDB" id="A0A7Y2PYP1"/>
<evidence type="ECO:0000256" key="1">
    <source>
        <dbReference type="ARBA" id="ARBA00000799"/>
    </source>
</evidence>
<keyword evidence="8" id="KW-1185">Reference proteome</keyword>
<dbReference type="Proteomes" id="UP000543598">
    <property type="component" value="Unassembled WGS sequence"/>
</dbReference>